<name>A0A6J7I9G5_9ZZZZ</name>
<dbReference type="EMBL" id="CAFBMK010000142">
    <property type="protein sequence ID" value="CAB4927703.1"/>
    <property type="molecule type" value="Genomic_DNA"/>
</dbReference>
<dbReference type="PROSITE" id="PS51257">
    <property type="entry name" value="PROKAR_LIPOPROTEIN"/>
    <property type="match status" value="1"/>
</dbReference>
<accession>A0A6J7I9G5</accession>
<sequence>MSRRGVLLAASCTALLLAGCGGDDDPATGGTSTATTGAATATGSGTATTGTTATATGTTGAGAAGPAGAPPAATPEQAAAVPDGLVPAAPADESDDAAVIADLRARLAKAPAAARRIGTARYAIDLSLSSGPVRGPGTADFRSGASRTTLTVGSGTGATEVDQYNDGTTSFTRSAGSPWSRETSPIPNAPGNSTGLLAGQLRIGRAGAQATVAGLPCRWAGGVVPLRDLLRAGGAADGPEVQALLRVARPDAVYPIGACVSEDGLLAALRYDVAFDRDLGLPGAAGRERFRGSITFRDFGSAPAPERPSGLPTG</sequence>
<feature type="region of interest" description="Disordered" evidence="1">
    <location>
        <begin position="137"/>
        <end position="191"/>
    </location>
</feature>
<evidence type="ECO:0000313" key="2">
    <source>
        <dbReference type="EMBL" id="CAB4927703.1"/>
    </source>
</evidence>
<reference evidence="2" key="1">
    <citation type="submission" date="2020-05" db="EMBL/GenBank/DDBJ databases">
        <authorList>
            <person name="Chiriac C."/>
            <person name="Salcher M."/>
            <person name="Ghai R."/>
            <person name="Kavagutti S V."/>
        </authorList>
    </citation>
    <scope>NUCLEOTIDE SEQUENCE</scope>
</reference>
<dbReference type="AlphaFoldDB" id="A0A6J7I9G5"/>
<protein>
    <submittedName>
        <fullName evidence="2">Unannotated protein</fullName>
    </submittedName>
</protein>
<gene>
    <name evidence="2" type="ORF">UFOPK3564_02193</name>
</gene>
<organism evidence="2">
    <name type="scientific">freshwater metagenome</name>
    <dbReference type="NCBI Taxonomy" id="449393"/>
    <lineage>
        <taxon>unclassified sequences</taxon>
        <taxon>metagenomes</taxon>
        <taxon>ecological metagenomes</taxon>
    </lineage>
</organism>
<evidence type="ECO:0000256" key="1">
    <source>
        <dbReference type="SAM" id="MobiDB-lite"/>
    </source>
</evidence>
<feature type="compositionally biased region" description="Polar residues" evidence="1">
    <location>
        <begin position="165"/>
        <end position="191"/>
    </location>
</feature>
<feature type="region of interest" description="Disordered" evidence="1">
    <location>
        <begin position="31"/>
        <end position="77"/>
    </location>
</feature>
<feature type="compositionally biased region" description="Low complexity" evidence="1">
    <location>
        <begin position="31"/>
        <end position="58"/>
    </location>
</feature>
<proteinExistence type="predicted"/>